<evidence type="ECO:0000313" key="3">
    <source>
        <dbReference type="EMBL" id="ATF62401.1"/>
    </source>
</evidence>
<dbReference type="Pfam" id="PF19843">
    <property type="entry name" value="DUF6318"/>
    <property type="match status" value="1"/>
</dbReference>
<evidence type="ECO:0000259" key="2">
    <source>
        <dbReference type="Pfam" id="PF19843"/>
    </source>
</evidence>
<keyword evidence="1" id="KW-0812">Transmembrane</keyword>
<name>A0A291DCX5_9MICC</name>
<reference evidence="4" key="1">
    <citation type="submission" date="2017-09" db="EMBL/GenBank/DDBJ databases">
        <title>FDA dAtabase for Regulatory Grade micrObial Sequences (FDA-ARGOS): Supporting development and validation of Infectious Disease Dx tests.</title>
        <authorList>
            <person name="Minogue T."/>
            <person name="Wolcott M."/>
            <person name="Wasieloski L."/>
            <person name="Aguilar W."/>
            <person name="Moore D."/>
            <person name="Tallon L."/>
            <person name="Sadzewicz L."/>
            <person name="Ott S."/>
            <person name="Zhao X."/>
            <person name="Nagaraj S."/>
            <person name="Vavikolanu K."/>
            <person name="Aluvathingal J."/>
            <person name="Nadendla S."/>
            <person name="Sichtig H."/>
        </authorList>
    </citation>
    <scope>NUCLEOTIDE SEQUENCE [LARGE SCALE GENOMIC DNA]</scope>
    <source>
        <strain evidence="4">FDAARGOS_369</strain>
    </source>
</reference>
<dbReference type="EMBL" id="CP023510">
    <property type="protein sequence ID" value="ATF62401.1"/>
    <property type="molecule type" value="Genomic_DNA"/>
</dbReference>
<gene>
    <name evidence="3" type="ORF">CO690_01385</name>
</gene>
<keyword evidence="1" id="KW-1133">Transmembrane helix</keyword>
<organism evidence="3 4">
    <name type="scientific">Rothia mucilaginosa</name>
    <dbReference type="NCBI Taxonomy" id="43675"/>
    <lineage>
        <taxon>Bacteria</taxon>
        <taxon>Bacillati</taxon>
        <taxon>Actinomycetota</taxon>
        <taxon>Actinomycetes</taxon>
        <taxon>Micrococcales</taxon>
        <taxon>Micrococcaceae</taxon>
        <taxon>Rothia</taxon>
    </lineage>
</organism>
<proteinExistence type="predicted"/>
<feature type="transmembrane region" description="Helical" evidence="1">
    <location>
        <begin position="31"/>
        <end position="50"/>
    </location>
</feature>
<protein>
    <submittedName>
        <fullName evidence="3">CTD phosphatase</fullName>
    </submittedName>
</protein>
<evidence type="ECO:0000313" key="4">
    <source>
        <dbReference type="Proteomes" id="UP000218628"/>
    </source>
</evidence>
<accession>A0A291DCX5</accession>
<keyword evidence="1" id="KW-0472">Membrane</keyword>
<dbReference type="InterPro" id="IPR046281">
    <property type="entry name" value="DUF6318"/>
</dbReference>
<feature type="domain" description="DUF6318" evidence="2">
    <location>
        <begin position="102"/>
        <end position="261"/>
    </location>
</feature>
<dbReference type="Proteomes" id="UP000218628">
    <property type="component" value="Chromosome"/>
</dbReference>
<dbReference type="AlphaFoldDB" id="A0A291DCX5"/>
<sequence length="283" mass="32013">MTNNFGGPGYNRSGYNEQRALMRSVITRAKFIRAGVFAGAALVAVAFGWGTKLLNGTGSESQADKKRDQEFVRLEPTEKYDELRTLGTSSGPLVYTAFERKGRFIPATEAQAAQNVPYPIQQPGMDNYDRAGLYAFLAYYFASMNYFYHTGDTEPLSKVTDPEKVLHPEILRLYREKRGWVISADKNVLSANVVDDLIAGEKPKNTSRNILVSTLYTNKATNLAFYVQETGEKQDIHKYLRYLGRFSLAVEHLRGQWVIVVDRDGYSNRNTYEPIYPRGFGQL</sequence>
<evidence type="ECO:0000256" key="1">
    <source>
        <dbReference type="SAM" id="Phobius"/>
    </source>
</evidence>